<name>A0A929G0W6_9PSEU</name>
<sequence length="443" mass="46923">MNPPLWGSDEFAHFGRAYAIDHGQIVPREMPDPNGTNFGGEIPTTVNALREYAAEAVATLPEPPEPRVADPGAYAELAAQPLQAPHIEMGFVNTSSYSPIAYLPSVLGLRAAELVGASVGAALATMRLCTLIASTSLVWLGLRALSEHRFKWAVLVVALLPMTVFQASMITADAVTNALALLFSCLFAKAAFLRARLSTWESWTLCATAVALPLAKPTYVILALLLAITPAAQLSLRTPVKYLATVVGAAAFLAWTAVSAKTSAGMHLMRPGVHVSQDDQLQLVLADPIRFVGVLVNTFVQLEPDIVTGMFGTLGNTAVPIPATAVAMCLVAAVVAVGFSEPACADRPRLLVTSAGLVLSVAAIFGALYLEWTAVGHFTIDGVQGRYFLPLAVLALAVYAQLVPLRWQAAPPRSSAVPEKVVVVMVTTALALAALKYWYVLWG</sequence>
<protein>
    <submittedName>
        <fullName evidence="2">DUF2142 domain-containing protein</fullName>
    </submittedName>
</protein>
<feature type="transmembrane region" description="Helical" evidence="1">
    <location>
        <begin position="152"/>
        <end position="172"/>
    </location>
</feature>
<feature type="transmembrane region" description="Helical" evidence="1">
    <location>
        <begin position="114"/>
        <end position="140"/>
    </location>
</feature>
<comment type="caution">
    <text evidence="2">The sequence shown here is derived from an EMBL/GenBank/DDBJ whole genome shotgun (WGS) entry which is preliminary data.</text>
</comment>
<dbReference type="EMBL" id="JADEYC010000030">
    <property type="protein sequence ID" value="MBE9376040.1"/>
    <property type="molecule type" value="Genomic_DNA"/>
</dbReference>
<keyword evidence="3" id="KW-1185">Reference proteome</keyword>
<accession>A0A929G0W6</accession>
<feature type="transmembrane region" description="Helical" evidence="1">
    <location>
        <begin position="178"/>
        <end position="197"/>
    </location>
</feature>
<keyword evidence="1" id="KW-0472">Membrane</keyword>
<feature type="transmembrane region" description="Helical" evidence="1">
    <location>
        <begin position="421"/>
        <end position="440"/>
    </location>
</feature>
<proteinExistence type="predicted"/>
<keyword evidence="1" id="KW-0812">Transmembrane</keyword>
<feature type="transmembrane region" description="Helical" evidence="1">
    <location>
        <begin position="387"/>
        <end position="409"/>
    </location>
</feature>
<evidence type="ECO:0000313" key="3">
    <source>
        <dbReference type="Proteomes" id="UP000598360"/>
    </source>
</evidence>
<feature type="transmembrane region" description="Helical" evidence="1">
    <location>
        <begin position="351"/>
        <end position="375"/>
    </location>
</feature>
<dbReference type="Pfam" id="PF09913">
    <property type="entry name" value="DUF2142"/>
    <property type="match status" value="1"/>
</dbReference>
<feature type="transmembrane region" description="Helical" evidence="1">
    <location>
        <begin position="242"/>
        <end position="260"/>
    </location>
</feature>
<feature type="transmembrane region" description="Helical" evidence="1">
    <location>
        <begin position="320"/>
        <end position="339"/>
    </location>
</feature>
<gene>
    <name evidence="2" type="ORF">IQ251_16435</name>
</gene>
<keyword evidence="1" id="KW-1133">Transmembrane helix</keyword>
<reference evidence="2" key="1">
    <citation type="submission" date="2020-10" db="EMBL/GenBank/DDBJ databases">
        <title>Diversity and distribution of actinomycetes associated with coral in the coast of Hainan.</title>
        <authorList>
            <person name="Li F."/>
        </authorList>
    </citation>
    <scope>NUCLEOTIDE SEQUENCE</scope>
    <source>
        <strain evidence="2">HNM0983</strain>
    </source>
</reference>
<dbReference type="Proteomes" id="UP000598360">
    <property type="component" value="Unassembled WGS sequence"/>
</dbReference>
<dbReference type="InterPro" id="IPR018674">
    <property type="entry name" value="DUF2142_membrane"/>
</dbReference>
<evidence type="ECO:0000313" key="2">
    <source>
        <dbReference type="EMBL" id="MBE9376040.1"/>
    </source>
</evidence>
<dbReference type="AlphaFoldDB" id="A0A929G0W6"/>
<evidence type="ECO:0000256" key="1">
    <source>
        <dbReference type="SAM" id="Phobius"/>
    </source>
</evidence>
<organism evidence="2 3">
    <name type="scientific">Saccharopolyspora montiporae</name>
    <dbReference type="NCBI Taxonomy" id="2781240"/>
    <lineage>
        <taxon>Bacteria</taxon>
        <taxon>Bacillati</taxon>
        <taxon>Actinomycetota</taxon>
        <taxon>Actinomycetes</taxon>
        <taxon>Pseudonocardiales</taxon>
        <taxon>Pseudonocardiaceae</taxon>
        <taxon>Saccharopolyspora</taxon>
    </lineage>
</organism>